<dbReference type="PANTHER" id="PTHR19136">
    <property type="entry name" value="MOLYBDENUM COFACTOR GUANYLYLTRANSFERASE"/>
    <property type="match status" value="1"/>
</dbReference>
<dbReference type="SUPFAM" id="SSF53448">
    <property type="entry name" value="Nucleotide-diphospho-sugar transferases"/>
    <property type="match status" value="1"/>
</dbReference>
<gene>
    <name evidence="4" type="ORF">I8D64_02575</name>
</gene>
<keyword evidence="5" id="KW-1185">Reference proteome</keyword>
<feature type="region of interest" description="Disordered" evidence="2">
    <location>
        <begin position="87"/>
        <end position="110"/>
    </location>
</feature>
<dbReference type="Pfam" id="PF12804">
    <property type="entry name" value="NTP_transf_3"/>
    <property type="match status" value="1"/>
</dbReference>
<evidence type="ECO:0000313" key="4">
    <source>
        <dbReference type="EMBL" id="MBK0330285.1"/>
    </source>
</evidence>
<sequence length="244" mass="24695">MSTAAAMIVLGGGEGRRLGGVSKPDLVLGGRRLLDLVLDAGSGCAPRVVVAPDSVEVPSGVLRTLEAPPAGGPVAGIAAGLALLRAHEEEQSGRDPEAGEPEDGAADGPNDVLVVACDLPGAAGFIGPLRAARAEQVGHRNHGGPDGPTGSEEAAGEAGADVRTDAHSACDGVIAAHADGRRELLAVLADRAALEASIREGGARDRSVRSLLAPLALEPVVVPEVAMEDVDTWEQHAAWERRAL</sequence>
<reference evidence="4 5" key="1">
    <citation type="submission" date="2020-12" db="EMBL/GenBank/DDBJ databases">
        <title>Brachybacterium sp. MASK1Z-5, whole genome shotgun sequence.</title>
        <authorList>
            <person name="Tuo L."/>
        </authorList>
    </citation>
    <scope>NUCLEOTIDE SEQUENCE [LARGE SCALE GENOMIC DNA]</scope>
    <source>
        <strain evidence="4 5">MASK1Z-5</strain>
    </source>
</reference>
<evidence type="ECO:0000256" key="2">
    <source>
        <dbReference type="SAM" id="MobiDB-lite"/>
    </source>
</evidence>
<protein>
    <submittedName>
        <fullName evidence="4">NTP transferase domain-containing protein</fullName>
    </submittedName>
</protein>
<name>A0ABS1B6P7_9MICO</name>
<proteinExistence type="predicted"/>
<evidence type="ECO:0000313" key="5">
    <source>
        <dbReference type="Proteomes" id="UP000612352"/>
    </source>
</evidence>
<feature type="compositionally biased region" description="Low complexity" evidence="2">
    <location>
        <begin position="150"/>
        <end position="159"/>
    </location>
</feature>
<organism evidence="4 5">
    <name type="scientific">Brachybacterium halotolerans</name>
    <dbReference type="NCBI Taxonomy" id="2795215"/>
    <lineage>
        <taxon>Bacteria</taxon>
        <taxon>Bacillati</taxon>
        <taxon>Actinomycetota</taxon>
        <taxon>Actinomycetes</taxon>
        <taxon>Micrococcales</taxon>
        <taxon>Dermabacteraceae</taxon>
        <taxon>Brachybacterium</taxon>
    </lineage>
</organism>
<dbReference type="Gene3D" id="3.90.550.10">
    <property type="entry name" value="Spore Coat Polysaccharide Biosynthesis Protein SpsA, Chain A"/>
    <property type="match status" value="1"/>
</dbReference>
<dbReference type="RefSeq" id="WP_200500912.1">
    <property type="nucleotide sequence ID" value="NZ_JAEDAJ010000001.1"/>
</dbReference>
<dbReference type="PANTHER" id="PTHR19136:SF81">
    <property type="entry name" value="MOLYBDENUM COFACTOR GUANYLYLTRANSFERASE"/>
    <property type="match status" value="1"/>
</dbReference>
<feature type="domain" description="MobA-like NTP transferase" evidence="3">
    <location>
        <begin position="8"/>
        <end position="213"/>
    </location>
</feature>
<accession>A0ABS1B6P7</accession>
<evidence type="ECO:0000256" key="1">
    <source>
        <dbReference type="ARBA" id="ARBA00022679"/>
    </source>
</evidence>
<feature type="region of interest" description="Disordered" evidence="2">
    <location>
        <begin position="136"/>
        <end position="162"/>
    </location>
</feature>
<dbReference type="InterPro" id="IPR029044">
    <property type="entry name" value="Nucleotide-diphossugar_trans"/>
</dbReference>
<evidence type="ECO:0000259" key="3">
    <source>
        <dbReference type="Pfam" id="PF12804"/>
    </source>
</evidence>
<dbReference type="EMBL" id="JAEDAJ010000001">
    <property type="protein sequence ID" value="MBK0330285.1"/>
    <property type="molecule type" value="Genomic_DNA"/>
</dbReference>
<dbReference type="Proteomes" id="UP000612352">
    <property type="component" value="Unassembled WGS sequence"/>
</dbReference>
<keyword evidence="1 4" id="KW-0808">Transferase</keyword>
<comment type="caution">
    <text evidence="4">The sequence shown here is derived from an EMBL/GenBank/DDBJ whole genome shotgun (WGS) entry which is preliminary data.</text>
</comment>
<dbReference type="InterPro" id="IPR025877">
    <property type="entry name" value="MobA-like_NTP_Trfase"/>
</dbReference>
<feature type="compositionally biased region" description="Basic and acidic residues" evidence="2">
    <location>
        <begin position="87"/>
        <end position="97"/>
    </location>
</feature>
<dbReference type="GO" id="GO:0016740">
    <property type="term" value="F:transferase activity"/>
    <property type="evidence" value="ECO:0007669"/>
    <property type="project" value="UniProtKB-KW"/>
</dbReference>